<dbReference type="Pfam" id="PF26410">
    <property type="entry name" value="GH5_mannosidase"/>
    <property type="match status" value="1"/>
</dbReference>
<keyword evidence="7" id="KW-0378">Hydrolase</keyword>
<evidence type="ECO:0000256" key="5">
    <source>
        <dbReference type="ARBA" id="ARBA00022525"/>
    </source>
</evidence>
<dbReference type="AlphaFoldDB" id="A0A8H4J5B3"/>
<evidence type="ECO:0000256" key="9">
    <source>
        <dbReference type="SAM" id="SignalP"/>
    </source>
</evidence>
<dbReference type="OrthoDB" id="406631at2759"/>
<evidence type="ECO:0000256" key="1">
    <source>
        <dbReference type="ARBA" id="ARBA00001678"/>
    </source>
</evidence>
<comment type="subcellular location">
    <subcellularLocation>
        <location evidence="2">Secreted</location>
    </subcellularLocation>
</comment>
<keyword evidence="12" id="KW-1185">Reference proteome</keyword>
<dbReference type="SUPFAM" id="SSF51445">
    <property type="entry name" value="(Trans)glycosidases"/>
    <property type="match status" value="1"/>
</dbReference>
<comment type="similarity">
    <text evidence="3">Belongs to the glycosyl hydrolase 5 (cellulase A) family.</text>
</comment>
<dbReference type="GO" id="GO:0016985">
    <property type="term" value="F:mannan endo-1,4-beta-mannosidase activity"/>
    <property type="evidence" value="ECO:0007669"/>
    <property type="project" value="UniProtKB-EC"/>
</dbReference>
<dbReference type="InterPro" id="IPR017853">
    <property type="entry name" value="GH"/>
</dbReference>
<evidence type="ECO:0000259" key="10">
    <source>
        <dbReference type="Pfam" id="PF26410"/>
    </source>
</evidence>
<accession>A0A8H4J5B3</accession>
<dbReference type="EC" id="3.2.1.78" evidence="4"/>
<dbReference type="GO" id="GO:0005576">
    <property type="term" value="C:extracellular region"/>
    <property type="evidence" value="ECO:0007669"/>
    <property type="project" value="UniProtKB-SubCell"/>
</dbReference>
<feature type="chain" id="PRO_5034080343" description="mannan endo-1,4-beta-mannosidase" evidence="9">
    <location>
        <begin position="19"/>
        <end position="369"/>
    </location>
</feature>
<comment type="caution">
    <text evidence="11">The sequence shown here is derived from an EMBL/GenBank/DDBJ whole genome shotgun (WGS) entry which is preliminary data.</text>
</comment>
<evidence type="ECO:0000256" key="8">
    <source>
        <dbReference type="ARBA" id="ARBA00023295"/>
    </source>
</evidence>
<gene>
    <name evidence="11" type="ORF">GTA08_BOTSDO00442</name>
</gene>
<evidence type="ECO:0000256" key="7">
    <source>
        <dbReference type="ARBA" id="ARBA00022801"/>
    </source>
</evidence>
<evidence type="ECO:0000256" key="3">
    <source>
        <dbReference type="ARBA" id="ARBA00005641"/>
    </source>
</evidence>
<dbReference type="EMBL" id="WWBZ02000001">
    <property type="protein sequence ID" value="KAF4313365.1"/>
    <property type="molecule type" value="Genomic_DNA"/>
</dbReference>
<dbReference type="GO" id="GO:0046355">
    <property type="term" value="P:mannan catabolic process"/>
    <property type="evidence" value="ECO:0007669"/>
    <property type="project" value="UniProtKB-ARBA"/>
</dbReference>
<feature type="signal peptide" evidence="9">
    <location>
        <begin position="1"/>
        <end position="18"/>
    </location>
</feature>
<evidence type="ECO:0000256" key="4">
    <source>
        <dbReference type="ARBA" id="ARBA00012706"/>
    </source>
</evidence>
<evidence type="ECO:0000256" key="6">
    <source>
        <dbReference type="ARBA" id="ARBA00022729"/>
    </source>
</evidence>
<sequence>MKYSSILGLTAAATLVAASPMKRQSSFAHVDGLKFNIDGVTKYYAGTNSYWLGFTTGDADIDTALDRIQESGLKLLRIWGFNDVNTVPTDGTVWYQSFVAGQDPVINTGADGLQRLDYVVKAAESRGIKLIINFVNNWTDYGGMAAYMKRFGGSANPDWYANADIQAQYKKYIKAVVSRYTNSTAIFSWELANEPRCNGCNTSVIYDWAKETSAYIKSLDSNHMVTLGDEGFGVAGGDGSYPYQTGEGVDYGKNLEIETLDYGTFHLYPTSWSQSNEPFGSDWVKAHGAACAAAGKPCVFEEYGVQSDKCNIEGQWQKTALNTTGIAADQFWDFGTTLSWGQTNNDGNTIFTGTDDWECLVTDHVAQIG</sequence>
<feature type="domain" description="Glycoside hydrolase family 5" evidence="10">
    <location>
        <begin position="26"/>
        <end position="357"/>
    </location>
</feature>
<dbReference type="PANTHER" id="PTHR31451">
    <property type="match status" value="1"/>
</dbReference>
<evidence type="ECO:0000313" key="12">
    <source>
        <dbReference type="Proteomes" id="UP000572817"/>
    </source>
</evidence>
<keyword evidence="5" id="KW-0964">Secreted</keyword>
<name>A0A8H4J5B3_9PEZI</name>
<organism evidence="11 12">
    <name type="scientific">Botryosphaeria dothidea</name>
    <dbReference type="NCBI Taxonomy" id="55169"/>
    <lineage>
        <taxon>Eukaryota</taxon>
        <taxon>Fungi</taxon>
        <taxon>Dikarya</taxon>
        <taxon>Ascomycota</taxon>
        <taxon>Pezizomycotina</taxon>
        <taxon>Dothideomycetes</taxon>
        <taxon>Dothideomycetes incertae sedis</taxon>
        <taxon>Botryosphaeriales</taxon>
        <taxon>Botryosphaeriaceae</taxon>
        <taxon>Botryosphaeria</taxon>
    </lineage>
</organism>
<dbReference type="PANTHER" id="PTHR31451:SF39">
    <property type="entry name" value="MANNAN ENDO-1,4-BETA-MANNOSIDASE 1"/>
    <property type="match status" value="1"/>
</dbReference>
<dbReference type="Gene3D" id="3.20.20.80">
    <property type="entry name" value="Glycosidases"/>
    <property type="match status" value="1"/>
</dbReference>
<proteinExistence type="inferred from homology"/>
<evidence type="ECO:0000256" key="2">
    <source>
        <dbReference type="ARBA" id="ARBA00004613"/>
    </source>
</evidence>
<evidence type="ECO:0000313" key="11">
    <source>
        <dbReference type="EMBL" id="KAF4313365.1"/>
    </source>
</evidence>
<dbReference type="Proteomes" id="UP000572817">
    <property type="component" value="Unassembled WGS sequence"/>
</dbReference>
<dbReference type="InterPro" id="IPR001547">
    <property type="entry name" value="Glyco_hydro_5"/>
</dbReference>
<comment type="catalytic activity">
    <reaction evidence="1">
        <text>Random hydrolysis of (1-&gt;4)-beta-D-mannosidic linkages in mannans, galactomannans and glucomannans.</text>
        <dbReference type="EC" id="3.2.1.78"/>
    </reaction>
</comment>
<protein>
    <recommendedName>
        <fullName evidence="4">mannan endo-1,4-beta-mannosidase</fullName>
        <ecNumber evidence="4">3.2.1.78</ecNumber>
    </recommendedName>
</protein>
<keyword evidence="8" id="KW-0326">Glycosidase</keyword>
<dbReference type="InterPro" id="IPR045053">
    <property type="entry name" value="MAN-like"/>
</dbReference>
<dbReference type="FunFam" id="3.20.20.80:FF:000076">
    <property type="entry name" value="Mannan endo-1,4-beta-mannosidase A"/>
    <property type="match status" value="1"/>
</dbReference>
<reference evidence="11" key="1">
    <citation type="submission" date="2020-04" db="EMBL/GenBank/DDBJ databases">
        <title>Genome Assembly and Annotation of Botryosphaeria dothidea sdau 11-99, a Latent Pathogen of Apple Fruit Ring Rot in China.</title>
        <authorList>
            <person name="Yu C."/>
            <person name="Diao Y."/>
            <person name="Lu Q."/>
            <person name="Zhao J."/>
            <person name="Cui S."/>
            <person name="Peng C."/>
            <person name="He B."/>
            <person name="Liu H."/>
        </authorList>
    </citation>
    <scope>NUCLEOTIDE SEQUENCE [LARGE SCALE GENOMIC DNA]</scope>
    <source>
        <strain evidence="11">Sdau11-99</strain>
    </source>
</reference>
<keyword evidence="6 9" id="KW-0732">Signal</keyword>